<feature type="coiled-coil region" evidence="6">
    <location>
        <begin position="98"/>
        <end position="132"/>
    </location>
</feature>
<evidence type="ECO:0000313" key="7">
    <source>
        <dbReference type="EMBL" id="CAH1976762.1"/>
    </source>
</evidence>
<protein>
    <recommendedName>
        <fullName evidence="9">Geminin</fullName>
    </recommendedName>
</protein>
<sequence length="178" mass="20584">MKTAKKVIIKIASDDQITDNSRRGIRTLRDIQQPAIDKENLGRYTSMKDVKINKIEKTETRKPKLLMQHKCIQVGDSLITAEDLTSDEPSADYWKKLAETTQDALNSSIQENEKLKEDIAILQEENKVCKEMLEESKHLVEVLQVSITQFDEFSFNEKFLLYDFGVYLYCSQLSLLKC</sequence>
<evidence type="ECO:0000256" key="2">
    <source>
        <dbReference type="ARBA" id="ARBA00007979"/>
    </source>
</evidence>
<evidence type="ECO:0000256" key="4">
    <source>
        <dbReference type="ARBA" id="ARBA00023242"/>
    </source>
</evidence>
<dbReference type="AlphaFoldDB" id="A0A9P0KSZ7"/>
<evidence type="ECO:0000313" key="8">
    <source>
        <dbReference type="Proteomes" id="UP001152888"/>
    </source>
</evidence>
<dbReference type="PANTHER" id="PTHR13372:SF5">
    <property type="entry name" value="GEMININ"/>
    <property type="match status" value="1"/>
</dbReference>
<comment type="similarity">
    <text evidence="2">Belongs to the geminin family.</text>
</comment>
<dbReference type="EMBL" id="CAKOFQ010006851">
    <property type="protein sequence ID" value="CAH1976762.1"/>
    <property type="molecule type" value="Genomic_DNA"/>
</dbReference>
<keyword evidence="8" id="KW-1185">Reference proteome</keyword>
<proteinExistence type="inferred from homology"/>
<evidence type="ECO:0000256" key="6">
    <source>
        <dbReference type="SAM" id="Coils"/>
    </source>
</evidence>
<keyword evidence="5" id="KW-0131">Cell cycle</keyword>
<dbReference type="Gene3D" id="1.20.5.1180">
    <property type="entry name" value="Geminin coiled-coil domain"/>
    <property type="match status" value="1"/>
</dbReference>
<gene>
    <name evidence="7" type="ORF">ACAOBT_LOCUS12309</name>
</gene>
<dbReference type="Proteomes" id="UP001152888">
    <property type="component" value="Unassembled WGS sequence"/>
</dbReference>
<dbReference type="Pfam" id="PF07412">
    <property type="entry name" value="Geminin"/>
    <property type="match status" value="1"/>
</dbReference>
<evidence type="ECO:0000256" key="3">
    <source>
        <dbReference type="ARBA" id="ARBA00023054"/>
    </source>
</evidence>
<reference evidence="7" key="1">
    <citation type="submission" date="2022-03" db="EMBL/GenBank/DDBJ databases">
        <authorList>
            <person name="Sayadi A."/>
        </authorList>
    </citation>
    <scope>NUCLEOTIDE SEQUENCE</scope>
</reference>
<dbReference type="SUPFAM" id="SSF111469">
    <property type="entry name" value="Geminin coiled-coil domain"/>
    <property type="match status" value="1"/>
</dbReference>
<comment type="subcellular location">
    <subcellularLocation>
        <location evidence="1">Nucleus</location>
    </subcellularLocation>
</comment>
<dbReference type="GO" id="GO:0045786">
    <property type="term" value="P:negative regulation of cell cycle"/>
    <property type="evidence" value="ECO:0007669"/>
    <property type="project" value="TreeGrafter"/>
</dbReference>
<dbReference type="GO" id="GO:0008156">
    <property type="term" value="P:negative regulation of DNA replication"/>
    <property type="evidence" value="ECO:0007669"/>
    <property type="project" value="TreeGrafter"/>
</dbReference>
<keyword evidence="3 6" id="KW-0175">Coiled coil</keyword>
<dbReference type="InterPro" id="IPR022786">
    <property type="entry name" value="Geminin/Multicilin"/>
</dbReference>
<evidence type="ECO:0008006" key="9">
    <source>
        <dbReference type="Google" id="ProtNLM"/>
    </source>
</evidence>
<dbReference type="PANTHER" id="PTHR13372">
    <property type="entry name" value="GEMININ"/>
    <property type="match status" value="1"/>
</dbReference>
<name>A0A9P0KSZ7_ACAOB</name>
<dbReference type="GO" id="GO:0005634">
    <property type="term" value="C:nucleus"/>
    <property type="evidence" value="ECO:0007669"/>
    <property type="project" value="UniProtKB-SubCell"/>
</dbReference>
<comment type="caution">
    <text evidence="7">The sequence shown here is derived from an EMBL/GenBank/DDBJ whole genome shotgun (WGS) entry which is preliminary data.</text>
</comment>
<organism evidence="7 8">
    <name type="scientific">Acanthoscelides obtectus</name>
    <name type="common">Bean weevil</name>
    <name type="synonym">Bruchus obtectus</name>
    <dbReference type="NCBI Taxonomy" id="200917"/>
    <lineage>
        <taxon>Eukaryota</taxon>
        <taxon>Metazoa</taxon>
        <taxon>Ecdysozoa</taxon>
        <taxon>Arthropoda</taxon>
        <taxon>Hexapoda</taxon>
        <taxon>Insecta</taxon>
        <taxon>Pterygota</taxon>
        <taxon>Neoptera</taxon>
        <taxon>Endopterygota</taxon>
        <taxon>Coleoptera</taxon>
        <taxon>Polyphaga</taxon>
        <taxon>Cucujiformia</taxon>
        <taxon>Chrysomeloidea</taxon>
        <taxon>Chrysomelidae</taxon>
        <taxon>Bruchinae</taxon>
        <taxon>Bruchini</taxon>
        <taxon>Acanthoscelides</taxon>
    </lineage>
</organism>
<accession>A0A9P0KSZ7</accession>
<evidence type="ECO:0000256" key="5">
    <source>
        <dbReference type="ARBA" id="ARBA00023306"/>
    </source>
</evidence>
<dbReference type="OrthoDB" id="10043826at2759"/>
<keyword evidence="4" id="KW-0539">Nucleus</keyword>
<evidence type="ECO:0000256" key="1">
    <source>
        <dbReference type="ARBA" id="ARBA00004123"/>
    </source>
</evidence>